<evidence type="ECO:0000256" key="1">
    <source>
        <dbReference type="SAM" id="Phobius"/>
    </source>
</evidence>
<evidence type="ECO:0000313" key="3">
    <source>
        <dbReference type="Proteomes" id="UP000244655"/>
    </source>
</evidence>
<keyword evidence="1" id="KW-0472">Membrane</keyword>
<sequence length="169" mass="19702">MIIRLLFLLFNVCILYSKSLVYSKLELEYLDLNQKFSLKEFISFSENYINFEDTVFAKLATKDDDFLYKNIQENENLNVEKTIESHWGKKAFRFSAISVGTFPIALFVSLFFFDLSYYFQNNMDSKYLPYPFSSGFKFPKDETLKKFMISASAGLAISLVIALIDLLLQ</sequence>
<gene>
    <name evidence="2" type="ORF">CR532_00090</name>
</gene>
<proteinExistence type="predicted"/>
<feature type="transmembrane region" description="Helical" evidence="1">
    <location>
        <begin position="94"/>
        <end position="119"/>
    </location>
</feature>
<dbReference type="Proteomes" id="UP000244655">
    <property type="component" value="Chromosome"/>
</dbReference>
<keyword evidence="3" id="KW-1185">Reference proteome</keyword>
<organism evidence="2 3">
    <name type="scientific">Candidatus Borreliella tachyglossi</name>
    <dbReference type="NCBI Taxonomy" id="1964448"/>
    <lineage>
        <taxon>Bacteria</taxon>
        <taxon>Pseudomonadati</taxon>
        <taxon>Spirochaetota</taxon>
        <taxon>Spirochaetia</taxon>
        <taxon>Spirochaetales</taxon>
        <taxon>Borreliaceae</taxon>
        <taxon>Borreliella</taxon>
    </lineage>
</organism>
<reference evidence="2 3" key="1">
    <citation type="submission" date="2018-01" db="EMBL/GenBank/DDBJ databases">
        <title>Genome sequence of Borrelia tachyglossi.</title>
        <authorList>
            <person name="Gofton A.W."/>
        </authorList>
    </citation>
    <scope>NUCLEOTIDE SEQUENCE [LARGE SCALE GENOMIC DNA]</scope>
    <source>
        <strain evidence="2 3">Bc-F10-1268</strain>
    </source>
</reference>
<accession>A0A2S1LVX8</accession>
<dbReference type="AlphaFoldDB" id="A0A2S1LVX8"/>
<keyword evidence="1" id="KW-1133">Transmembrane helix</keyword>
<dbReference type="OrthoDB" id="350605at2"/>
<name>A0A2S1LVX8_9SPIR</name>
<keyword evidence="1" id="KW-0812">Transmembrane</keyword>
<protein>
    <submittedName>
        <fullName evidence="2">Uncharacterized protein</fullName>
    </submittedName>
</protein>
<dbReference type="EMBL" id="CP025785">
    <property type="protein sequence ID" value="AWG42425.1"/>
    <property type="molecule type" value="Genomic_DNA"/>
</dbReference>
<dbReference type="RefSeq" id="WP_108728822.1">
    <property type="nucleotide sequence ID" value="NZ_CP025785.1"/>
</dbReference>
<feature type="transmembrane region" description="Helical" evidence="1">
    <location>
        <begin position="147"/>
        <end position="168"/>
    </location>
</feature>
<evidence type="ECO:0000313" key="2">
    <source>
        <dbReference type="EMBL" id="AWG42425.1"/>
    </source>
</evidence>